<keyword evidence="4" id="KW-0433">Leucine-rich repeat</keyword>
<dbReference type="InterPro" id="IPR058922">
    <property type="entry name" value="WHD_DRP"/>
</dbReference>
<sequence length="715" mass="82589">MTERGRGMAPSTYNLRRLLEYRSKKERLEVFPGQGRLVLTVTDYILKLCSEDDKIIKSIERLDDSAKLCWGYSRHTEEDRNFSILFKSYMAELKVFLKMPNSKSTPNLNELVAVFIDLLLEILEEILGLQPNFISRFKVSIITLKMELKFLITFLGDTPLQNTELETTQNVLTDIEVLANEIGSFLHSYFFTTDRVLVNNMNLDLSDLLGKVEPLKEKIKQHCITASNTLPGGVTPKTAVVSLFLVDSLLDDLKDLMNHRDDRIVYVKDQMTKILDELMLLRSLADMEVQLEGFLKQIRDIAYEVEYIINSYAPVWYLTLRLPQVMKKIQLIKMPPQEIIYDARMPQSAQYPSQQSSLQAQYPLIGEEIFVGLEDEVTKIREQLLGWPEHLQIISISGTPGLGKTTLAKKLYHDPNIVYHFHKRAWCAVSQTYQRRNILIDILTSMSGLNKDAIMDMDDESLGEKLYKSLKGRRYLIVMDDIWNVNAWDDMRRYFPDDKNQSRILFTTRYEDLASKASTHAVVNPLRFLTEDECWKLLQWKVFHKEPCPEELVDVGKDIAIDCDGLPLAVVVIAAVLANLERKKIVWKEVAKNTSSHMSKQTKDYEKILELSYNHLPMHLKPCFLYFGVFEEDREIPVRKLTLLWVAEGFIEKVEHKSSEDVAEEYLADLINRGLVIVAKRRSGGGVKACNVHDLLRDMCLRIGEKDKFMKVIQK</sequence>
<keyword evidence="8" id="KW-0067">ATP-binding</keyword>
<name>A0ABD1WV69_9LAMI</name>
<dbReference type="PRINTS" id="PR00364">
    <property type="entry name" value="DISEASERSIST"/>
</dbReference>
<evidence type="ECO:0000259" key="9">
    <source>
        <dbReference type="Pfam" id="PF00931"/>
    </source>
</evidence>
<evidence type="ECO:0000256" key="8">
    <source>
        <dbReference type="ARBA" id="ARBA00022840"/>
    </source>
</evidence>
<evidence type="ECO:0000256" key="7">
    <source>
        <dbReference type="ARBA" id="ARBA00022821"/>
    </source>
</evidence>
<evidence type="ECO:0000256" key="1">
    <source>
        <dbReference type="ARBA" id="ARBA00004496"/>
    </source>
</evidence>
<comment type="caution">
    <text evidence="11">The sequence shown here is derived from an EMBL/GenBank/DDBJ whole genome shotgun (WGS) entry which is preliminary data.</text>
</comment>
<evidence type="ECO:0000256" key="3">
    <source>
        <dbReference type="ARBA" id="ARBA00022490"/>
    </source>
</evidence>
<dbReference type="FunFam" id="1.10.10.10:FF:000322">
    <property type="entry name" value="Probable disease resistance protein At1g63360"/>
    <property type="match status" value="1"/>
</dbReference>
<dbReference type="Gene3D" id="1.10.10.10">
    <property type="entry name" value="Winged helix-like DNA-binding domain superfamily/Winged helix DNA-binding domain"/>
    <property type="match status" value="1"/>
</dbReference>
<dbReference type="InterPro" id="IPR002182">
    <property type="entry name" value="NB-ARC"/>
</dbReference>
<keyword evidence="3" id="KW-0963">Cytoplasm</keyword>
<dbReference type="GO" id="GO:0051607">
    <property type="term" value="P:defense response to virus"/>
    <property type="evidence" value="ECO:0007669"/>
    <property type="project" value="UniProtKB-ARBA"/>
</dbReference>
<reference evidence="12" key="1">
    <citation type="submission" date="2024-07" db="EMBL/GenBank/DDBJ databases">
        <title>Two chromosome-level genome assemblies of Korean endemic species Abeliophyllum distichum and Forsythia ovata (Oleaceae).</title>
        <authorList>
            <person name="Jang H."/>
        </authorList>
    </citation>
    <scope>NUCLEOTIDE SEQUENCE [LARGE SCALE GENOMIC DNA]</scope>
</reference>
<dbReference type="InterPro" id="IPR044974">
    <property type="entry name" value="Disease_R_plants"/>
</dbReference>
<evidence type="ECO:0000256" key="6">
    <source>
        <dbReference type="ARBA" id="ARBA00022741"/>
    </source>
</evidence>
<dbReference type="Pfam" id="PF23559">
    <property type="entry name" value="WHD_DRP"/>
    <property type="match status" value="1"/>
</dbReference>
<dbReference type="InterPro" id="IPR042197">
    <property type="entry name" value="Apaf_helical"/>
</dbReference>
<comment type="subcellular location">
    <subcellularLocation>
        <location evidence="1">Cytoplasm</location>
    </subcellularLocation>
</comment>
<dbReference type="SUPFAM" id="SSF52540">
    <property type="entry name" value="P-loop containing nucleoside triphosphate hydrolases"/>
    <property type="match status" value="1"/>
</dbReference>
<dbReference type="EMBL" id="JBFOLJ010000002">
    <property type="protein sequence ID" value="KAL2553375.1"/>
    <property type="molecule type" value="Genomic_DNA"/>
</dbReference>
<dbReference type="AlphaFoldDB" id="A0ABD1WV69"/>
<evidence type="ECO:0000256" key="5">
    <source>
        <dbReference type="ARBA" id="ARBA00022737"/>
    </source>
</evidence>
<dbReference type="GO" id="GO:0005524">
    <property type="term" value="F:ATP binding"/>
    <property type="evidence" value="ECO:0007669"/>
    <property type="project" value="UniProtKB-KW"/>
</dbReference>
<keyword evidence="6" id="KW-0547">Nucleotide-binding</keyword>
<dbReference type="Gene3D" id="1.10.8.430">
    <property type="entry name" value="Helical domain of apoptotic protease-activating factors"/>
    <property type="match status" value="1"/>
</dbReference>
<comment type="similarity">
    <text evidence="2">Belongs to the disease resistance NB-LRR family.</text>
</comment>
<feature type="domain" description="NB-ARC" evidence="9">
    <location>
        <begin position="374"/>
        <end position="546"/>
    </location>
</feature>
<gene>
    <name evidence="11" type="ORF">Fot_06994</name>
</gene>
<evidence type="ECO:0000313" key="12">
    <source>
        <dbReference type="Proteomes" id="UP001604277"/>
    </source>
</evidence>
<proteinExistence type="inferred from homology"/>
<protein>
    <submittedName>
        <fullName evidence="11">Late blight resistance protein-like protein R1A-3</fullName>
    </submittedName>
</protein>
<dbReference type="FunFam" id="3.40.50.300:FF:001091">
    <property type="entry name" value="Probable disease resistance protein At1g61300"/>
    <property type="match status" value="1"/>
</dbReference>
<evidence type="ECO:0000256" key="4">
    <source>
        <dbReference type="ARBA" id="ARBA00022614"/>
    </source>
</evidence>
<dbReference type="InterPro" id="IPR027417">
    <property type="entry name" value="P-loop_NTPase"/>
</dbReference>
<evidence type="ECO:0000313" key="11">
    <source>
        <dbReference type="EMBL" id="KAL2553375.1"/>
    </source>
</evidence>
<dbReference type="PANTHER" id="PTHR23155">
    <property type="entry name" value="DISEASE RESISTANCE PROTEIN RP"/>
    <property type="match status" value="1"/>
</dbReference>
<accession>A0ABD1WV69</accession>
<feature type="domain" description="Disease resistance protein winged helix" evidence="10">
    <location>
        <begin position="629"/>
        <end position="699"/>
    </location>
</feature>
<organism evidence="11 12">
    <name type="scientific">Forsythia ovata</name>
    <dbReference type="NCBI Taxonomy" id="205694"/>
    <lineage>
        <taxon>Eukaryota</taxon>
        <taxon>Viridiplantae</taxon>
        <taxon>Streptophyta</taxon>
        <taxon>Embryophyta</taxon>
        <taxon>Tracheophyta</taxon>
        <taxon>Spermatophyta</taxon>
        <taxon>Magnoliopsida</taxon>
        <taxon>eudicotyledons</taxon>
        <taxon>Gunneridae</taxon>
        <taxon>Pentapetalae</taxon>
        <taxon>asterids</taxon>
        <taxon>lamiids</taxon>
        <taxon>Lamiales</taxon>
        <taxon>Oleaceae</taxon>
        <taxon>Forsythieae</taxon>
        <taxon>Forsythia</taxon>
    </lineage>
</organism>
<dbReference type="Gene3D" id="3.40.50.300">
    <property type="entry name" value="P-loop containing nucleotide triphosphate hydrolases"/>
    <property type="match status" value="1"/>
</dbReference>
<dbReference type="GO" id="GO:0005737">
    <property type="term" value="C:cytoplasm"/>
    <property type="evidence" value="ECO:0007669"/>
    <property type="project" value="UniProtKB-SubCell"/>
</dbReference>
<keyword evidence="7" id="KW-0611">Plant defense</keyword>
<dbReference type="PANTHER" id="PTHR23155:SF1152">
    <property type="entry name" value="AAA+ ATPASE DOMAIN-CONTAINING PROTEIN"/>
    <property type="match status" value="1"/>
</dbReference>
<dbReference type="Proteomes" id="UP001604277">
    <property type="component" value="Unassembled WGS sequence"/>
</dbReference>
<keyword evidence="12" id="KW-1185">Reference proteome</keyword>
<evidence type="ECO:0000256" key="2">
    <source>
        <dbReference type="ARBA" id="ARBA00008894"/>
    </source>
</evidence>
<keyword evidence="5" id="KW-0677">Repeat</keyword>
<dbReference type="Pfam" id="PF00931">
    <property type="entry name" value="NB-ARC"/>
    <property type="match status" value="1"/>
</dbReference>
<dbReference type="InterPro" id="IPR036388">
    <property type="entry name" value="WH-like_DNA-bd_sf"/>
</dbReference>
<evidence type="ECO:0000259" key="10">
    <source>
        <dbReference type="Pfam" id="PF23559"/>
    </source>
</evidence>